<organism evidence="8">
    <name type="scientific">hydrothermal vent metagenome</name>
    <dbReference type="NCBI Taxonomy" id="652676"/>
    <lineage>
        <taxon>unclassified sequences</taxon>
        <taxon>metagenomes</taxon>
        <taxon>ecological metagenomes</taxon>
    </lineage>
</organism>
<dbReference type="GO" id="GO:0005886">
    <property type="term" value="C:plasma membrane"/>
    <property type="evidence" value="ECO:0007669"/>
    <property type="project" value="UniProtKB-SubCell"/>
</dbReference>
<dbReference type="Gene3D" id="3.30.70.1320">
    <property type="entry name" value="Multidrug efflux transporter AcrB pore domain like"/>
    <property type="match status" value="1"/>
</dbReference>
<proteinExistence type="predicted"/>
<feature type="transmembrane region" description="Helical" evidence="7">
    <location>
        <begin position="439"/>
        <end position="458"/>
    </location>
</feature>
<evidence type="ECO:0000256" key="5">
    <source>
        <dbReference type="ARBA" id="ARBA00022989"/>
    </source>
</evidence>
<dbReference type="Gene3D" id="3.30.70.1430">
    <property type="entry name" value="Multidrug efflux transporter AcrB pore domain"/>
    <property type="match status" value="2"/>
</dbReference>
<dbReference type="InterPro" id="IPR001036">
    <property type="entry name" value="Acrflvin-R"/>
</dbReference>
<keyword evidence="4 7" id="KW-0812">Transmembrane</keyword>
<feature type="transmembrane region" description="Helical" evidence="7">
    <location>
        <begin position="891"/>
        <end position="909"/>
    </location>
</feature>
<feature type="transmembrane region" description="Helical" evidence="7">
    <location>
        <begin position="915"/>
        <end position="941"/>
    </location>
</feature>
<comment type="subcellular location">
    <subcellularLocation>
        <location evidence="1">Cell membrane</location>
        <topology evidence="1">Multi-pass membrane protein</topology>
    </subcellularLocation>
</comment>
<dbReference type="SUPFAM" id="SSF82714">
    <property type="entry name" value="Multidrug efflux transporter AcrB TolC docking domain, DN and DC subdomains"/>
    <property type="match status" value="2"/>
</dbReference>
<keyword evidence="3" id="KW-1003">Cell membrane</keyword>
<keyword evidence="6 7" id="KW-0472">Membrane</keyword>
<dbReference type="Gene3D" id="3.30.2090.10">
    <property type="entry name" value="Multidrug efflux transporter AcrB TolC docking domain, DN and DC subdomains"/>
    <property type="match status" value="2"/>
</dbReference>
<feature type="transmembrane region" description="Helical" evidence="7">
    <location>
        <begin position="365"/>
        <end position="384"/>
    </location>
</feature>
<dbReference type="GO" id="GO:0008324">
    <property type="term" value="F:monoatomic cation transmembrane transporter activity"/>
    <property type="evidence" value="ECO:0007669"/>
    <property type="project" value="InterPro"/>
</dbReference>
<feature type="transmembrane region" description="Helical" evidence="7">
    <location>
        <begin position="865"/>
        <end position="884"/>
    </location>
</feature>
<feature type="transmembrane region" description="Helical" evidence="7">
    <location>
        <begin position="1005"/>
        <end position="1031"/>
    </location>
</feature>
<dbReference type="InterPro" id="IPR027463">
    <property type="entry name" value="AcrB_DN_DC_subdom"/>
</dbReference>
<feature type="transmembrane region" description="Helical" evidence="7">
    <location>
        <begin position="972"/>
        <end position="993"/>
    </location>
</feature>
<gene>
    <name evidence="8" type="ORF">MGWOODY_Tha1182</name>
</gene>
<evidence type="ECO:0000313" key="8">
    <source>
        <dbReference type="EMBL" id="CUS40703.1"/>
    </source>
</evidence>
<dbReference type="PANTHER" id="PTHR32063:SF19">
    <property type="entry name" value="CATION EFFLUX SYSTEM PROTEIN CUSA"/>
    <property type="match status" value="1"/>
</dbReference>
<evidence type="ECO:0000256" key="7">
    <source>
        <dbReference type="SAM" id="Phobius"/>
    </source>
</evidence>
<accession>A0A160TAP7</accession>
<dbReference type="SUPFAM" id="SSF82693">
    <property type="entry name" value="Multidrug efflux transporter AcrB pore domain, PN1, PN2, PC1 and PC2 subdomains"/>
    <property type="match status" value="2"/>
</dbReference>
<protein>
    <submittedName>
        <fullName evidence="8">Cobalt-zinc-cadmium resistance protein CzcA Cation efflux system protein CusA</fullName>
    </submittedName>
</protein>
<dbReference type="Pfam" id="PF00873">
    <property type="entry name" value="ACR_tran"/>
    <property type="match status" value="1"/>
</dbReference>
<keyword evidence="5 7" id="KW-1133">Transmembrane helix</keyword>
<dbReference type="EMBL" id="CZQC01000022">
    <property type="protein sequence ID" value="CUS40703.1"/>
    <property type="molecule type" value="Genomic_DNA"/>
</dbReference>
<keyword evidence="2" id="KW-0813">Transport</keyword>
<feature type="transmembrane region" description="Helical" evidence="7">
    <location>
        <begin position="12"/>
        <end position="31"/>
    </location>
</feature>
<dbReference type="AlphaFoldDB" id="A0A160TAP7"/>
<evidence type="ECO:0000256" key="2">
    <source>
        <dbReference type="ARBA" id="ARBA00022448"/>
    </source>
</evidence>
<dbReference type="GO" id="GO:0042910">
    <property type="term" value="F:xenobiotic transmembrane transporter activity"/>
    <property type="evidence" value="ECO:0007669"/>
    <property type="project" value="TreeGrafter"/>
</dbReference>
<evidence type="ECO:0000256" key="6">
    <source>
        <dbReference type="ARBA" id="ARBA00023136"/>
    </source>
</evidence>
<dbReference type="Gene3D" id="1.20.1640.10">
    <property type="entry name" value="Multidrug efflux transporter AcrB transmembrane domain"/>
    <property type="match status" value="2"/>
</dbReference>
<dbReference type="SUPFAM" id="SSF82866">
    <property type="entry name" value="Multidrug efflux transporter AcrB transmembrane domain"/>
    <property type="match status" value="2"/>
</dbReference>
<feature type="transmembrane region" description="Helical" evidence="7">
    <location>
        <begin position="528"/>
        <end position="548"/>
    </location>
</feature>
<dbReference type="Gene3D" id="3.30.70.1440">
    <property type="entry name" value="Multidrug efflux transporter AcrB pore domain"/>
    <property type="match status" value="1"/>
</dbReference>
<feature type="transmembrane region" description="Helical" evidence="7">
    <location>
        <begin position="390"/>
        <end position="411"/>
    </location>
</feature>
<name>A0A160TAP7_9ZZZZ</name>
<evidence type="ECO:0000256" key="3">
    <source>
        <dbReference type="ARBA" id="ARBA00022475"/>
    </source>
</evidence>
<evidence type="ECO:0000256" key="4">
    <source>
        <dbReference type="ARBA" id="ARBA00022692"/>
    </source>
</evidence>
<dbReference type="PRINTS" id="PR00702">
    <property type="entry name" value="ACRIFLAVINRP"/>
</dbReference>
<reference evidence="8" key="1">
    <citation type="submission" date="2015-10" db="EMBL/GenBank/DDBJ databases">
        <authorList>
            <person name="Gilbert D.G."/>
        </authorList>
    </citation>
    <scope>NUCLEOTIDE SEQUENCE</scope>
</reference>
<dbReference type="PANTHER" id="PTHR32063">
    <property type="match status" value="1"/>
</dbReference>
<feature type="transmembrane region" description="Helical" evidence="7">
    <location>
        <begin position="478"/>
        <end position="498"/>
    </location>
</feature>
<evidence type="ECO:0000256" key="1">
    <source>
        <dbReference type="ARBA" id="ARBA00004651"/>
    </source>
</evidence>
<dbReference type="NCBIfam" id="TIGR00914">
    <property type="entry name" value="2A0601"/>
    <property type="match status" value="1"/>
</dbReference>
<sequence length="1050" mass="114805">MIESIIRWSVGNRFFVLLATFILVGVGLFSLKQTPVDAIPDLSDVQVIIKTSYPGQAPQVVEDQVTYPLTTAMLSVPGAVTVRGYSFFGDSFVYIIFDEKTDLYWARSRVLEYLSQVAPSLPPAAKPQLGPDATGVGWVYIYSLIDRTGKHDLSQLRSLQDWFLKYELQTVPGVSEVAAIGGMVKQYQVTVNPEKLRAFDIPLSHIQMAIKRANQEVGASVVEMAEAEYMVRATGYIQSEEDLRNIPLGVNENGTPLLLKDVADIGIGPQMRRGIAELNGEGETVGGVVVMRFGENAQTTIDGVKAKLEQLKQGLPEGVEIVTVYDRSGLIERAVENLWHKLLEEFVVVALVCMVFLFHIRSSLVAIFSLPVGILTAFMIMHAQGINANIMSLGGIAIAIGAMIDGAIVMIENMHKHMEKTPLTNENRWQIVAESASEVGPALFFSLLIITVSFVPVFTLEAQEGRMFSPLAFTKTYAMAASAALAITLVPVLMGYFIRGRVLPEHKNPINRFLTAVYMPVLKKVLTFPKMTLVIAVLLLSTVMWPLGKIGSEFIPPLDEGDLMYMPTTYPGISIGKARELLQQTDKLIASVPEVKTVFGKIGRADSATDPAPLTMIETFIQLKPQSEWRDGVTTESLKKELDALVKLPGVTNAWVMPIKTRIDMLATGIKTPVGIKIAGPNLSVIQDIGKQLEVILKDVEGTASVYSERVAGGRYLNVDIDRAKAARYGLNIADVQEVIASAIGGMNVTQTVEGLERYPVNIRYPQSYRDSPQQLALLPIVTARGERIALGDVADVIIADGPPGIKSENARINGWTFVDIDGIDVGTYVVNAQKIVAEQLDLPAGYSVGWSGQFEYMERAKEKLNYVIPLTLAIIAILLFINFRSFIEVAILMGTLPFALIGSIWLMYWQNFNFSIAVGVGFIALAGVAVEISVIMLVYLNQAWLRAKEQSGKETLSLDELRQAVTDGAGLRVRPVMMTAAAVIVGLLPILYGSGTGSEVMSRIAAPMVGGMVSAVFLTLLVLPAVYFMWKKRVSQPSQVHLTMHLASF</sequence>
<dbReference type="InterPro" id="IPR004763">
    <property type="entry name" value="CusA-like"/>
</dbReference>